<feature type="region of interest" description="Disordered" evidence="4">
    <location>
        <begin position="1244"/>
        <end position="1270"/>
    </location>
</feature>
<evidence type="ECO:0000256" key="1">
    <source>
        <dbReference type="ARBA" id="ARBA00004906"/>
    </source>
</evidence>
<dbReference type="InterPro" id="IPR045886">
    <property type="entry name" value="ThiF/MoeB/HesA"/>
</dbReference>
<dbReference type="Proteomes" id="UP000053239">
    <property type="component" value="Unassembled WGS sequence"/>
</dbReference>
<feature type="compositionally biased region" description="Basic and acidic residues" evidence="4">
    <location>
        <begin position="138"/>
        <end position="152"/>
    </location>
</feature>
<name>A0A0J9TQT4_PLAVI</name>
<keyword evidence="3" id="KW-0436">Ligase</keyword>
<dbReference type="Pfam" id="PF00899">
    <property type="entry name" value="ThiF"/>
    <property type="match status" value="2"/>
</dbReference>
<evidence type="ECO:0000256" key="5">
    <source>
        <dbReference type="SAM" id="SignalP"/>
    </source>
</evidence>
<evidence type="ECO:0000313" key="8">
    <source>
        <dbReference type="EMBL" id="KMZ98190.1"/>
    </source>
</evidence>
<organism evidence="8 9">
    <name type="scientific">Plasmodium vivax North Korean</name>
    <dbReference type="NCBI Taxonomy" id="1035514"/>
    <lineage>
        <taxon>Eukaryota</taxon>
        <taxon>Sar</taxon>
        <taxon>Alveolata</taxon>
        <taxon>Apicomplexa</taxon>
        <taxon>Aconoidasida</taxon>
        <taxon>Haemosporida</taxon>
        <taxon>Plasmodiidae</taxon>
        <taxon>Plasmodium</taxon>
        <taxon>Plasmodium (Plasmodium)</taxon>
    </lineage>
</organism>
<dbReference type="InterPro" id="IPR042063">
    <property type="entry name" value="Ubi_acti_E1_SCCH"/>
</dbReference>
<feature type="compositionally biased region" description="Polar residues" evidence="4">
    <location>
        <begin position="1133"/>
        <end position="1142"/>
    </location>
</feature>
<dbReference type="GO" id="GO:0016567">
    <property type="term" value="P:protein ubiquitination"/>
    <property type="evidence" value="ECO:0007669"/>
    <property type="project" value="UniProtKB-UniPathway"/>
</dbReference>
<dbReference type="Gene3D" id="1.10.10.2660">
    <property type="entry name" value="Ubiquitin-activating enzyme E1, SCCH domain"/>
    <property type="match status" value="1"/>
</dbReference>
<feature type="region of interest" description="Disordered" evidence="4">
    <location>
        <begin position="1114"/>
        <end position="1142"/>
    </location>
</feature>
<proteinExistence type="inferred from homology"/>
<comment type="pathway">
    <text evidence="1">Protein modification; protein ubiquitination.</text>
</comment>
<comment type="similarity">
    <text evidence="2">Belongs to the ubiquitin-activating E1 family.</text>
</comment>
<dbReference type="SUPFAM" id="SSF69572">
    <property type="entry name" value="Activating enzymes of the ubiquitin-like proteins"/>
    <property type="match status" value="2"/>
</dbReference>
<evidence type="ECO:0000259" key="7">
    <source>
        <dbReference type="Pfam" id="PF10585"/>
    </source>
</evidence>
<accession>A0A0J9TQT4</accession>
<evidence type="ECO:0000256" key="3">
    <source>
        <dbReference type="ARBA" id="ARBA00022598"/>
    </source>
</evidence>
<feature type="compositionally biased region" description="Polar residues" evidence="4">
    <location>
        <begin position="167"/>
        <end position="176"/>
    </location>
</feature>
<protein>
    <submittedName>
        <fullName evidence="8">Ubiquitin-activating enzyme</fullName>
    </submittedName>
</protein>
<evidence type="ECO:0000259" key="6">
    <source>
        <dbReference type="Pfam" id="PF00899"/>
    </source>
</evidence>
<feature type="signal peptide" evidence="5">
    <location>
        <begin position="1"/>
        <end position="22"/>
    </location>
</feature>
<evidence type="ECO:0000256" key="4">
    <source>
        <dbReference type="SAM" id="MobiDB-lite"/>
    </source>
</evidence>
<evidence type="ECO:0000256" key="2">
    <source>
        <dbReference type="ARBA" id="ARBA00005673"/>
    </source>
</evidence>
<gene>
    <name evidence="8" type="ORF">PVNG_00527</name>
</gene>
<dbReference type="Gene3D" id="3.50.50.80">
    <property type="entry name" value="Ubiquitin-activating enzyme E1, inactive adenylation domain, subdomain 1"/>
    <property type="match status" value="1"/>
</dbReference>
<feature type="domain" description="THIF-type NAD/FAD binding fold" evidence="6">
    <location>
        <begin position="652"/>
        <end position="1237"/>
    </location>
</feature>
<dbReference type="InterPro" id="IPR019572">
    <property type="entry name" value="UBA_E1_SCCH"/>
</dbReference>
<dbReference type="PANTHER" id="PTHR10953">
    <property type="entry name" value="UBIQUITIN-ACTIVATING ENZYME E1"/>
    <property type="match status" value="1"/>
</dbReference>
<feature type="chain" id="PRO_5005323652" evidence="5">
    <location>
        <begin position="23"/>
        <end position="1668"/>
    </location>
</feature>
<dbReference type="GO" id="GO:0016925">
    <property type="term" value="P:protein sumoylation"/>
    <property type="evidence" value="ECO:0007669"/>
    <property type="project" value="TreeGrafter"/>
</dbReference>
<reference evidence="8 9" key="1">
    <citation type="submission" date="2011-09" db="EMBL/GenBank/DDBJ databases">
        <title>The Genome Sequence of Plasmodium vivax North Korean.</title>
        <authorList>
            <consortium name="The Broad Institute Genome Sequencing Platform"/>
            <consortium name="The Broad Institute Genome Sequencing Center for Infectious Disease"/>
            <person name="Neafsey D."/>
            <person name="Carlton J."/>
            <person name="Barnwell J."/>
            <person name="Collins W."/>
            <person name="Escalante A."/>
            <person name="Mullikin J."/>
            <person name="Saul A."/>
            <person name="Guigo R."/>
            <person name="Camara F."/>
            <person name="Young S.K."/>
            <person name="Zeng Q."/>
            <person name="Gargeya S."/>
            <person name="Fitzgerald M."/>
            <person name="Haas B."/>
            <person name="Abouelleil A."/>
            <person name="Alvarado L."/>
            <person name="Arachchi H.M."/>
            <person name="Berlin A."/>
            <person name="Brown A."/>
            <person name="Chapman S.B."/>
            <person name="Chen Z."/>
            <person name="Dunbar C."/>
            <person name="Freedman E."/>
            <person name="Gearin G."/>
            <person name="Gellesch M."/>
            <person name="Goldberg J."/>
            <person name="Griggs A."/>
            <person name="Gujja S."/>
            <person name="Heiman D."/>
            <person name="Howarth C."/>
            <person name="Larson L."/>
            <person name="Lui A."/>
            <person name="MacDonald P.J.P."/>
            <person name="Montmayeur A."/>
            <person name="Murphy C."/>
            <person name="Neiman D."/>
            <person name="Pearson M."/>
            <person name="Priest M."/>
            <person name="Roberts A."/>
            <person name="Saif S."/>
            <person name="Shea T."/>
            <person name="Shenoy N."/>
            <person name="Sisk P."/>
            <person name="Stolte C."/>
            <person name="Sykes S."/>
            <person name="Wortman J."/>
            <person name="Nusbaum C."/>
            <person name="Birren B."/>
        </authorList>
    </citation>
    <scope>NUCLEOTIDE SEQUENCE [LARGE SCALE GENOMIC DNA]</scope>
    <source>
        <strain evidence="8 9">North Korean</strain>
    </source>
</reference>
<evidence type="ECO:0000313" key="9">
    <source>
        <dbReference type="Proteomes" id="UP000053239"/>
    </source>
</evidence>
<sequence length="1668" mass="186683">MNFVSKQFCLFIFWVIVHTASTTNCRISNYNRVKVDSGRLSFPVYDIFSIKENLQRGPFTVRRTKWKGSKQHLHKLCSIQVKREDNKSKNGGSSQKCLLENVASGFKNAKGGSLESGLRDVLRGDAPKKSPQLSAHVKGPDRKKPNLCDTDSHMNYATRRAKRQATKHQVLNSDSNHPNDETAAPNSVDLLQREKKYSRQIYTHGYEEEKKIRKSKILVIGLNGVSSEICKNLILCGVKEIGIYDNDILTVDDVDSLLFCEKKFINKEKKSVACVQNMRKLSDNCKIEVVTSVENAVHHYDVVVSANQSEQFNVRLSNMCRRGGNVKEEEKKKFICVNTVGLFGRIFVDFGQFAYSNSNSNGESYGISKVELAGDGHFVLHCLPNYGDLQLSEKDVIMLHVQNGSQQAVNIPCKITDVCKRSNKIRVTLLEKKNAFDTFAGNVLPPRVVQYVEKKCHNLVMHLFEKLRKMLPRKSDNPCVQEILLKNPPRNMSIQKVPEQVRLNYQSLEEYLIGVRGKLDRGKSYALLSPLLALFNRSNEADQVSDEELCFLCYEEMIKRKKGEKIFTPEDIQAFEKLCKKKKKNMNVQVANQFCSAAHIELSPFSAFFGSLVTQEILKGVTRKFKPIHQTLFFDKRDLFPFAKITHKYHGRHMHQLNFFGPQFQKFLNDLNILLIGSGALGCEFLKLLALMGVSSRRGISPGGRIQVVDYDLIEESNLSRQFLFSAKDVGKLKCQVAAQNVKKLSPNVNCGFVKMKVDDAILGNRGLLLNWLSSHSKGDEEKGTHRGRSTPLEGTNWKEQIKRRPLNRRSSSPIVCILCLDNFQSRAVCDAFCVMNSIPVVEAGIEGLKGSSQIVIPFSSETYTSNSMDGQADQEANNSCTITSFPKHPKHVIQFAKSIYSHYFTDNVIKMNNFLNDPVSFIGRLCTYDNVSNLLLFFKLTKMYFNADVHKTVQLLWENIFVRNVIHLLKSDEAELHKYFEEVQKLPKPVSFQPGNKNHVLFYHCAEKNFKKVLKNLLYLLDCEKTQQGGVFYFKEEQSGASKWPPFEDAIGEIVSKNNLHVDVKRLLYFLSVIRKNTTREFYASVERELFGLFNNPVFVSALRWVQRRRGAPGKGATVGGSSAARGEATPFGSTIGSTGGNTLDSTLDGTLANPSAQSGGRKDAALLTPLICNLQDDADDINFVFSLTNVRNENYNFPHLPMLEFFKICNNIVPAIVTVVSAISALAALEMYKLAHVMHSRGGGSKKEGSKMGSHQMGSHQMGSHQMGSYQIRGGHPASYPPQRDETAATLTQFREEKLKDLTIYTYGSRVYVRKNGKALFSFFNVPYEELEILCSLLNNHYVNLEDNFFTHSQLSSVCPPLMYENSPSALMRRFQFSIWNYLYVHIYPRGGKKRGNVGECDAVKCNVGECRLPVGPFGYRGGEQHVEGALAEASRAVSGANEDAANIVKSANDVNTATAANTADAANAANDLAESILKDLLTVGAASEVGESLHRASIHIGEIKKNVRLLMEQSRNAGELSKALTHLVDTLKRVKKKTEQMSSQAKAFINMRSKETRGDVTLDDLVTSLETLFNVSIQTIGVRDKIIYTKFQLPSFRHSGGRGLSVVLRELFKVNAAADAGADAGANADANANAKVSTYVLHIFATDRAGSEVSLPDVQVNVHRH</sequence>
<feature type="compositionally biased region" description="Polar residues" evidence="4">
    <location>
        <begin position="1258"/>
        <end position="1270"/>
    </location>
</feature>
<dbReference type="UniPathway" id="UPA00143"/>
<dbReference type="PANTHER" id="PTHR10953:SF4">
    <property type="entry name" value="UBIQUITIN-ACTIVATING ENZYME E1 C-TERMINAL DOMAIN-CONTAINING PROTEIN"/>
    <property type="match status" value="1"/>
</dbReference>
<dbReference type="GO" id="GO:0005737">
    <property type="term" value="C:cytoplasm"/>
    <property type="evidence" value="ECO:0007669"/>
    <property type="project" value="TreeGrafter"/>
</dbReference>
<dbReference type="PRINTS" id="PR01849">
    <property type="entry name" value="UBIQUITINACT"/>
</dbReference>
<dbReference type="InterPro" id="IPR042449">
    <property type="entry name" value="Ub-E1_IAD_1"/>
</dbReference>
<dbReference type="InterPro" id="IPR035985">
    <property type="entry name" value="Ubiquitin-activating_enz"/>
</dbReference>
<dbReference type="InterPro" id="IPR000594">
    <property type="entry name" value="ThiF_NAD_FAD-bd"/>
</dbReference>
<dbReference type="Gene3D" id="3.40.50.720">
    <property type="entry name" value="NAD(P)-binding Rossmann-like Domain"/>
    <property type="match status" value="1"/>
</dbReference>
<feature type="region of interest" description="Disordered" evidence="4">
    <location>
        <begin position="122"/>
        <end position="189"/>
    </location>
</feature>
<feature type="domain" description="THIF-type NAD/FAD binding fold" evidence="6">
    <location>
        <begin position="197"/>
        <end position="348"/>
    </location>
</feature>
<dbReference type="OrthoDB" id="10252231at2759"/>
<dbReference type="Pfam" id="PF10585">
    <property type="entry name" value="UBA_E1_SCCH"/>
    <property type="match status" value="1"/>
</dbReference>
<dbReference type="EMBL" id="KQ235499">
    <property type="protein sequence ID" value="KMZ98190.1"/>
    <property type="molecule type" value="Genomic_DNA"/>
</dbReference>
<dbReference type="InterPro" id="IPR000011">
    <property type="entry name" value="UBQ/SUMO-activ_enz_E1-like"/>
</dbReference>
<keyword evidence="5" id="KW-0732">Signal</keyword>
<dbReference type="GO" id="GO:0031510">
    <property type="term" value="C:SUMO activating enzyme complex"/>
    <property type="evidence" value="ECO:0007669"/>
    <property type="project" value="TreeGrafter"/>
</dbReference>
<feature type="domain" description="Ubiquitin-activating enzyme SCCH" evidence="7">
    <location>
        <begin position="887"/>
        <end position="1007"/>
    </location>
</feature>
<dbReference type="GO" id="GO:0019948">
    <property type="term" value="F:SUMO activating enzyme activity"/>
    <property type="evidence" value="ECO:0007669"/>
    <property type="project" value="TreeGrafter"/>
</dbReference>